<evidence type="ECO:0000313" key="3">
    <source>
        <dbReference type="Proteomes" id="UP000093523"/>
    </source>
</evidence>
<dbReference type="OrthoDB" id="5918823at2"/>
<gene>
    <name evidence="2" type="ORF">A6E04_07480</name>
</gene>
<keyword evidence="1" id="KW-0472">Membrane</keyword>
<organism evidence="2 3">
    <name type="scientific">Aliivibrio logei</name>
    <name type="common">Vibrio logei</name>
    <dbReference type="NCBI Taxonomy" id="688"/>
    <lineage>
        <taxon>Bacteria</taxon>
        <taxon>Pseudomonadati</taxon>
        <taxon>Pseudomonadota</taxon>
        <taxon>Gammaproteobacteria</taxon>
        <taxon>Vibrionales</taxon>
        <taxon>Vibrionaceae</taxon>
        <taxon>Aliivibrio</taxon>
    </lineage>
</organism>
<accession>A0A1B9P004</accession>
<dbReference type="Proteomes" id="UP000093523">
    <property type="component" value="Unassembled WGS sequence"/>
</dbReference>
<name>A0A1B9P004_ALILO</name>
<evidence type="ECO:0000256" key="1">
    <source>
        <dbReference type="SAM" id="Phobius"/>
    </source>
</evidence>
<dbReference type="STRING" id="688.A6E04_07480"/>
<feature type="transmembrane region" description="Helical" evidence="1">
    <location>
        <begin position="88"/>
        <end position="112"/>
    </location>
</feature>
<evidence type="ECO:0000313" key="2">
    <source>
        <dbReference type="EMBL" id="OCH21697.1"/>
    </source>
</evidence>
<dbReference type="AlphaFoldDB" id="A0A1B9P004"/>
<protein>
    <submittedName>
        <fullName evidence="2">Copper resistance protein</fullName>
    </submittedName>
</protein>
<sequence>MTALISDRQKNSRAKLLLCFVLLSVFICFSQLIGVTSSCQEHLIEAQARVHQLDSTIDNGSQTIAEKCDLVEHLLSFDNSIHDLILCVWLLLGITLLVIPLLYTSLIFVEPIERQVQKIRRRHLTFCVFLE</sequence>
<dbReference type="EMBL" id="MAJU01000008">
    <property type="protein sequence ID" value="OCH21697.1"/>
    <property type="molecule type" value="Genomic_DNA"/>
</dbReference>
<dbReference type="RefSeq" id="WP_017022721.1">
    <property type="nucleotide sequence ID" value="NZ_CAWMPN010000008.1"/>
</dbReference>
<reference evidence="2 3" key="1">
    <citation type="submission" date="2016-06" db="EMBL/GenBank/DDBJ databases">
        <authorList>
            <person name="Kjaerup R.B."/>
            <person name="Dalgaard T.S."/>
            <person name="Juul-Madsen H.R."/>
        </authorList>
    </citation>
    <scope>NUCLEOTIDE SEQUENCE [LARGE SCALE GENOMIC DNA]</scope>
    <source>
        <strain evidence="2 3">1S159</strain>
    </source>
</reference>
<proteinExistence type="predicted"/>
<comment type="caution">
    <text evidence="2">The sequence shown here is derived from an EMBL/GenBank/DDBJ whole genome shotgun (WGS) entry which is preliminary data.</text>
</comment>
<keyword evidence="1" id="KW-1133">Transmembrane helix</keyword>
<keyword evidence="1" id="KW-0812">Transmembrane</keyword>